<dbReference type="WBParaSite" id="ASIM_0002141001-mRNA-1">
    <property type="protein sequence ID" value="ASIM_0002141001-mRNA-1"/>
    <property type="gene ID" value="ASIM_0002141001"/>
</dbReference>
<keyword evidence="1" id="KW-0175">Coiled coil</keyword>
<sequence length="106" mass="12580">MSVLVKEKTEMQHQLREAHETGELRERHIQSIQSELADRNGRLMRAEAEMGAARHEIEKLNAMVRREGDELERCRRECSEWQAKAWHIQQDSNDAQVRLELFIAWN</sequence>
<protein>
    <submittedName>
        <fullName evidence="5">Myosin_tail_1 domain-containing protein</fullName>
    </submittedName>
</protein>
<evidence type="ECO:0000313" key="4">
    <source>
        <dbReference type="Proteomes" id="UP000267096"/>
    </source>
</evidence>
<evidence type="ECO:0000256" key="2">
    <source>
        <dbReference type="SAM" id="MobiDB-lite"/>
    </source>
</evidence>
<gene>
    <name evidence="3" type="ORF">ASIM_LOCUS20779</name>
</gene>
<feature type="region of interest" description="Disordered" evidence="2">
    <location>
        <begin position="1"/>
        <end position="24"/>
    </location>
</feature>
<evidence type="ECO:0000256" key="1">
    <source>
        <dbReference type="SAM" id="Coils"/>
    </source>
</evidence>
<evidence type="ECO:0000313" key="5">
    <source>
        <dbReference type="WBParaSite" id="ASIM_0002141001-mRNA-1"/>
    </source>
</evidence>
<keyword evidence="4" id="KW-1185">Reference proteome</keyword>
<reference evidence="3 4" key="2">
    <citation type="submission" date="2018-11" db="EMBL/GenBank/DDBJ databases">
        <authorList>
            <consortium name="Pathogen Informatics"/>
        </authorList>
    </citation>
    <scope>NUCLEOTIDE SEQUENCE [LARGE SCALE GENOMIC DNA]</scope>
</reference>
<dbReference type="OrthoDB" id="5978643at2759"/>
<evidence type="ECO:0000313" key="3">
    <source>
        <dbReference type="EMBL" id="VDK79561.1"/>
    </source>
</evidence>
<dbReference type="AlphaFoldDB" id="A0A0M3KK81"/>
<organism evidence="5">
    <name type="scientific">Anisakis simplex</name>
    <name type="common">Herring worm</name>
    <dbReference type="NCBI Taxonomy" id="6269"/>
    <lineage>
        <taxon>Eukaryota</taxon>
        <taxon>Metazoa</taxon>
        <taxon>Ecdysozoa</taxon>
        <taxon>Nematoda</taxon>
        <taxon>Chromadorea</taxon>
        <taxon>Rhabditida</taxon>
        <taxon>Spirurina</taxon>
        <taxon>Ascaridomorpha</taxon>
        <taxon>Ascaridoidea</taxon>
        <taxon>Anisakidae</taxon>
        <taxon>Anisakis</taxon>
        <taxon>Anisakis simplex complex</taxon>
    </lineage>
</organism>
<name>A0A0M3KK81_ANISI</name>
<dbReference type="Proteomes" id="UP000267096">
    <property type="component" value="Unassembled WGS sequence"/>
</dbReference>
<dbReference type="EMBL" id="UYRR01040636">
    <property type="protein sequence ID" value="VDK79561.1"/>
    <property type="molecule type" value="Genomic_DNA"/>
</dbReference>
<reference evidence="5" key="1">
    <citation type="submission" date="2017-02" db="UniProtKB">
        <authorList>
            <consortium name="WormBaseParasite"/>
        </authorList>
    </citation>
    <scope>IDENTIFICATION</scope>
</reference>
<proteinExistence type="predicted"/>
<accession>A0A0M3KK81</accession>
<feature type="coiled-coil region" evidence="1">
    <location>
        <begin position="29"/>
        <end position="84"/>
    </location>
</feature>